<dbReference type="NCBIfam" id="NF004741">
    <property type="entry name" value="PRK06076.1-2"/>
    <property type="match status" value="1"/>
</dbReference>
<evidence type="ECO:0000256" key="5">
    <source>
        <dbReference type="HAMAP-Rule" id="MF_01350"/>
    </source>
</evidence>
<feature type="transmembrane region" description="Helical" evidence="5">
    <location>
        <begin position="236"/>
        <end position="257"/>
    </location>
</feature>
<dbReference type="InterPro" id="IPR001694">
    <property type="entry name" value="NADH_UbQ_OxRdtase_su1/FPO"/>
</dbReference>
<evidence type="ECO:0000313" key="8">
    <source>
        <dbReference type="Proteomes" id="UP000228987"/>
    </source>
</evidence>
<dbReference type="EMBL" id="NVWI01000013">
    <property type="protein sequence ID" value="PCJ39655.1"/>
    <property type="molecule type" value="Genomic_DNA"/>
</dbReference>
<name>A0A2A5C7U4_9GAMM</name>
<dbReference type="GO" id="GO:0005886">
    <property type="term" value="C:plasma membrane"/>
    <property type="evidence" value="ECO:0007669"/>
    <property type="project" value="UniProtKB-SubCell"/>
</dbReference>
<dbReference type="GO" id="GO:0003954">
    <property type="term" value="F:NADH dehydrogenase activity"/>
    <property type="evidence" value="ECO:0007669"/>
    <property type="project" value="TreeGrafter"/>
</dbReference>
<keyword evidence="5" id="KW-0830">Ubiquinone</keyword>
<gene>
    <name evidence="5" type="primary">nuoH</name>
    <name evidence="7" type="ORF">COA71_13505</name>
</gene>
<comment type="caution">
    <text evidence="7">The sequence shown here is derived from an EMBL/GenBank/DDBJ whole genome shotgun (WGS) entry which is preliminary data.</text>
</comment>
<feature type="transmembrane region" description="Helical" evidence="5">
    <location>
        <begin position="6"/>
        <end position="29"/>
    </location>
</feature>
<reference evidence="8" key="1">
    <citation type="submission" date="2017-08" db="EMBL/GenBank/DDBJ databases">
        <title>A dynamic microbial community with high functional redundancy inhabits the cold, oxic subseafloor aquifer.</title>
        <authorList>
            <person name="Tully B.J."/>
            <person name="Wheat C.G."/>
            <person name="Glazer B.T."/>
            <person name="Huber J.A."/>
        </authorList>
    </citation>
    <scope>NUCLEOTIDE SEQUENCE [LARGE SCALE GENOMIC DNA]</scope>
</reference>
<dbReference type="PANTHER" id="PTHR11432:SF3">
    <property type="entry name" value="NADH-UBIQUINONE OXIDOREDUCTASE CHAIN 1"/>
    <property type="match status" value="1"/>
</dbReference>
<feature type="transmembrane region" description="Helical" evidence="5">
    <location>
        <begin position="150"/>
        <end position="168"/>
    </location>
</feature>
<feature type="transmembrane region" description="Helical" evidence="5">
    <location>
        <begin position="269"/>
        <end position="291"/>
    </location>
</feature>
<dbReference type="PANTHER" id="PTHR11432">
    <property type="entry name" value="NADH DEHYDROGENASE SUBUNIT 1"/>
    <property type="match status" value="1"/>
</dbReference>
<keyword evidence="5" id="KW-1278">Translocase</keyword>
<sequence length="327" mass="36217">MFSFEVGSLLNIVLILAVGLGASVMMIWVERRFLGFWSDRLGPNRVGPFGCLQVIADAVKMLMKEDWIPPFSDKFVFVIAPMILPIVMLLSLGVMPFAPNIGIMDLNIGLLWIFAMAGLASYSVMLGGLASNNKFALLGALRGAGQMISYEVFMGISVLGVVILSDSFSLREIVEAQADGWFVFPQFFGFIVFMVAAIAESHRWPFDLPEGESEIISGYNTEYSGMKFGLFMIGEYIGMLVMSLLIPILFFGGWMAPFGLEFGNEIISGLFWMGAKTFFFLLFFVLVRAALVRPRYDQLMNYGWLVMLPLALVNLLITGAVVLYQAG</sequence>
<keyword evidence="5" id="KW-0874">Quinone</keyword>
<dbReference type="GO" id="GO:0016655">
    <property type="term" value="F:oxidoreductase activity, acting on NAD(P)H, quinone or similar compound as acceptor"/>
    <property type="evidence" value="ECO:0007669"/>
    <property type="project" value="UniProtKB-UniRule"/>
</dbReference>
<keyword evidence="5 6" id="KW-0520">NAD</keyword>
<keyword evidence="3 5" id="KW-1133">Transmembrane helix</keyword>
<dbReference type="EC" id="7.1.1.-" evidence="5"/>
<dbReference type="Proteomes" id="UP000228987">
    <property type="component" value="Unassembled WGS sequence"/>
</dbReference>
<dbReference type="PROSITE" id="PS00668">
    <property type="entry name" value="COMPLEX1_ND1_2"/>
    <property type="match status" value="1"/>
</dbReference>
<organism evidence="7 8">
    <name type="scientific">SAR86 cluster bacterium</name>
    <dbReference type="NCBI Taxonomy" id="2030880"/>
    <lineage>
        <taxon>Bacteria</taxon>
        <taxon>Pseudomonadati</taxon>
        <taxon>Pseudomonadota</taxon>
        <taxon>Gammaproteobacteria</taxon>
        <taxon>SAR86 cluster</taxon>
    </lineage>
</organism>
<keyword evidence="2 5" id="KW-0812">Transmembrane</keyword>
<comment type="subcellular location">
    <subcellularLocation>
        <location evidence="5 6">Cell membrane</location>
        <topology evidence="5 6">Multi-pass membrane protein</topology>
    </subcellularLocation>
    <subcellularLocation>
        <location evidence="1">Membrane</location>
        <topology evidence="1">Multi-pass membrane protein</topology>
    </subcellularLocation>
</comment>
<feature type="transmembrane region" description="Helical" evidence="5">
    <location>
        <begin position="110"/>
        <end position="129"/>
    </location>
</feature>
<feature type="transmembrane region" description="Helical" evidence="5">
    <location>
        <begin position="180"/>
        <end position="199"/>
    </location>
</feature>
<dbReference type="GO" id="GO:0048038">
    <property type="term" value="F:quinone binding"/>
    <property type="evidence" value="ECO:0007669"/>
    <property type="project" value="UniProtKB-KW"/>
</dbReference>
<feature type="transmembrane region" description="Helical" evidence="5">
    <location>
        <begin position="303"/>
        <end position="324"/>
    </location>
</feature>
<dbReference type="HAMAP" id="MF_01350">
    <property type="entry name" value="NDH1_NuoH"/>
    <property type="match status" value="1"/>
</dbReference>
<dbReference type="NCBIfam" id="NF004740">
    <property type="entry name" value="PRK06076.1-1"/>
    <property type="match status" value="1"/>
</dbReference>
<evidence type="ECO:0000256" key="3">
    <source>
        <dbReference type="ARBA" id="ARBA00022989"/>
    </source>
</evidence>
<accession>A0A2A5C7U4</accession>
<dbReference type="Pfam" id="PF00146">
    <property type="entry name" value="NADHdh"/>
    <property type="match status" value="1"/>
</dbReference>
<comment type="similarity">
    <text evidence="5 6">Belongs to the complex I subunit 1 family.</text>
</comment>
<evidence type="ECO:0000256" key="1">
    <source>
        <dbReference type="ARBA" id="ARBA00004141"/>
    </source>
</evidence>
<comment type="function">
    <text evidence="5">NDH-1 shuttles electrons from NADH, via FMN and iron-sulfur (Fe-S) centers, to quinones in the respiratory chain. The immediate electron acceptor for the enzyme in this species is believed to be ubiquinone. Couples the redox reaction to proton translocation (for every two electrons transferred, four hydrogen ions are translocated across the cytoplasmic membrane), and thus conserves the redox energy in a proton gradient. This subunit may bind ubiquinone.</text>
</comment>
<evidence type="ECO:0000256" key="6">
    <source>
        <dbReference type="RuleBase" id="RU000471"/>
    </source>
</evidence>
<evidence type="ECO:0000313" key="7">
    <source>
        <dbReference type="EMBL" id="PCJ39655.1"/>
    </source>
</evidence>
<feature type="transmembrane region" description="Helical" evidence="5">
    <location>
        <begin position="75"/>
        <end position="98"/>
    </location>
</feature>
<evidence type="ECO:0000256" key="4">
    <source>
        <dbReference type="ARBA" id="ARBA00023136"/>
    </source>
</evidence>
<comment type="catalytic activity">
    <reaction evidence="5">
        <text>a quinone + NADH + 5 H(+)(in) = a quinol + NAD(+) + 4 H(+)(out)</text>
        <dbReference type="Rhea" id="RHEA:57888"/>
        <dbReference type="ChEBI" id="CHEBI:15378"/>
        <dbReference type="ChEBI" id="CHEBI:24646"/>
        <dbReference type="ChEBI" id="CHEBI:57540"/>
        <dbReference type="ChEBI" id="CHEBI:57945"/>
        <dbReference type="ChEBI" id="CHEBI:132124"/>
    </reaction>
</comment>
<keyword evidence="4 5" id="KW-0472">Membrane</keyword>
<comment type="subunit">
    <text evidence="5">NDH-1 is composed of 14 different subunits. Subunits NuoA, H, J, K, L, M, N constitute the membrane sector of the complex.</text>
</comment>
<dbReference type="InterPro" id="IPR018086">
    <property type="entry name" value="NADH_UbQ_OxRdtase_su1_CS"/>
</dbReference>
<proteinExistence type="inferred from homology"/>
<keyword evidence="5" id="KW-1003">Cell membrane</keyword>
<dbReference type="GO" id="GO:0009060">
    <property type="term" value="P:aerobic respiration"/>
    <property type="evidence" value="ECO:0007669"/>
    <property type="project" value="TreeGrafter"/>
</dbReference>
<evidence type="ECO:0000256" key="2">
    <source>
        <dbReference type="ARBA" id="ARBA00022692"/>
    </source>
</evidence>
<dbReference type="AlphaFoldDB" id="A0A2A5C7U4"/>
<protein>
    <recommendedName>
        <fullName evidence="5">NADH-quinone oxidoreductase subunit H</fullName>
        <ecNumber evidence="5">7.1.1.-</ecNumber>
    </recommendedName>
    <alternativeName>
        <fullName evidence="5">NADH dehydrogenase I subunit H</fullName>
    </alternativeName>
    <alternativeName>
        <fullName evidence="5">NDH-1 subunit H</fullName>
    </alternativeName>
</protein>